<comment type="pathway">
    <text evidence="1">Metabolic intermediate biosynthesis; chorismate biosynthesis; chorismate from D-erythrose 4-phosphate and phosphoenolpyruvate: step 7/7.</text>
</comment>
<dbReference type="GO" id="GO:0009073">
    <property type="term" value="P:aromatic amino acid family biosynthetic process"/>
    <property type="evidence" value="ECO:0007669"/>
    <property type="project" value="UniProtKB-KW"/>
</dbReference>
<dbReference type="CDD" id="cd07304">
    <property type="entry name" value="Chorismate_synthase"/>
    <property type="match status" value="1"/>
</dbReference>
<dbReference type="NCBIfam" id="NF003793">
    <property type="entry name" value="PRK05382.1"/>
    <property type="match status" value="1"/>
</dbReference>
<organism evidence="11">
    <name type="scientific">marine metagenome</name>
    <dbReference type="NCBI Taxonomy" id="408172"/>
    <lineage>
        <taxon>unclassified sequences</taxon>
        <taxon>metagenomes</taxon>
        <taxon>ecological metagenomes</taxon>
    </lineage>
</organism>
<evidence type="ECO:0000313" key="11">
    <source>
        <dbReference type="EMBL" id="SVA60214.1"/>
    </source>
</evidence>
<evidence type="ECO:0000256" key="2">
    <source>
        <dbReference type="ARBA" id="ARBA00008014"/>
    </source>
</evidence>
<evidence type="ECO:0000256" key="7">
    <source>
        <dbReference type="ARBA" id="ARBA00022827"/>
    </source>
</evidence>
<evidence type="ECO:0000256" key="8">
    <source>
        <dbReference type="ARBA" id="ARBA00022857"/>
    </source>
</evidence>
<keyword evidence="4" id="KW-0028">Amino-acid biosynthesis</keyword>
<dbReference type="GO" id="GO:0010181">
    <property type="term" value="F:FMN binding"/>
    <property type="evidence" value="ECO:0007669"/>
    <property type="project" value="TreeGrafter"/>
</dbReference>
<dbReference type="EC" id="4.2.3.5" evidence="3"/>
<keyword evidence="6" id="KW-0288">FMN</keyword>
<evidence type="ECO:0000256" key="4">
    <source>
        <dbReference type="ARBA" id="ARBA00022605"/>
    </source>
</evidence>
<name>A0A381X658_9ZZZZ</name>
<dbReference type="HAMAP" id="MF_00300">
    <property type="entry name" value="Chorismate_synth"/>
    <property type="match status" value="1"/>
</dbReference>
<gene>
    <name evidence="11" type="ORF">METZ01_LOCUS113068</name>
</gene>
<keyword evidence="9" id="KW-0057">Aromatic amino acid biosynthesis</keyword>
<dbReference type="InterPro" id="IPR035904">
    <property type="entry name" value="Chorismate_synth_AroC_sf"/>
</dbReference>
<protein>
    <recommendedName>
        <fullName evidence="3">chorismate synthase</fullName>
        <ecNumber evidence="3">4.2.3.5</ecNumber>
    </recommendedName>
</protein>
<keyword evidence="10" id="KW-0456">Lyase</keyword>
<keyword evidence="8" id="KW-0521">NADP</keyword>
<dbReference type="SUPFAM" id="SSF103263">
    <property type="entry name" value="Chorismate synthase, AroC"/>
    <property type="match status" value="1"/>
</dbReference>
<accession>A0A381X658</accession>
<dbReference type="FunFam" id="3.60.150.10:FF:000002">
    <property type="entry name" value="Chorismate synthase"/>
    <property type="match status" value="1"/>
</dbReference>
<dbReference type="InterPro" id="IPR000453">
    <property type="entry name" value="Chorismate_synth"/>
</dbReference>
<dbReference type="GO" id="GO:0008652">
    <property type="term" value="P:amino acid biosynthetic process"/>
    <property type="evidence" value="ECO:0007669"/>
    <property type="project" value="UniProtKB-KW"/>
</dbReference>
<dbReference type="GO" id="GO:0009423">
    <property type="term" value="P:chorismate biosynthetic process"/>
    <property type="evidence" value="ECO:0007669"/>
    <property type="project" value="UniProtKB-UniPathway"/>
</dbReference>
<dbReference type="Gene3D" id="3.60.150.10">
    <property type="entry name" value="Chorismate synthase AroC"/>
    <property type="match status" value="1"/>
</dbReference>
<evidence type="ECO:0000256" key="10">
    <source>
        <dbReference type="ARBA" id="ARBA00023239"/>
    </source>
</evidence>
<dbReference type="InterPro" id="IPR020541">
    <property type="entry name" value="Chorismate_synthase_CS"/>
</dbReference>
<dbReference type="PANTHER" id="PTHR21085:SF0">
    <property type="entry name" value="CHORISMATE SYNTHASE"/>
    <property type="match status" value="1"/>
</dbReference>
<dbReference type="EMBL" id="UINC01014054">
    <property type="protein sequence ID" value="SVA60214.1"/>
    <property type="molecule type" value="Genomic_DNA"/>
</dbReference>
<sequence length="394" mass="43035">MTTQRFRFFTAGERHGQGLTAIIEGVPAGLNLSESDIATDLVRRQHGHGRGGRMKIEKDQAKITAGVRHGKTLGSPIALWIMNRDWENWTERMSTTPVEEEIERVTRVRPGHADLPGSLKYRFDDVRNVLERASARETAARVAVAGIAKRLLGEFGVSFQSHTISLGNVHAKIPKSVNDIDWNALQSDPVRCADKKASQQMVDAIDAAKKDGDTLGGEVEVRVSNVPIGLGSYVQWDRRLDGRIAQAICSINAFKGVGFGLGFAATTKRGSETHDVIQSIEKWDERLWPHETNRHGGIEGGISTGEEIIVRAAVKPIPSLANPLPSVDLETGEEVLAHYERSDVCVVPAAGVVAEAMVAIILADAWIEKFGGDTIEEIESNFKNSQNSLKPRKA</sequence>
<dbReference type="UniPathway" id="UPA00053">
    <property type="reaction ID" value="UER00090"/>
</dbReference>
<evidence type="ECO:0000256" key="3">
    <source>
        <dbReference type="ARBA" id="ARBA00013036"/>
    </source>
</evidence>
<dbReference type="GO" id="GO:0005829">
    <property type="term" value="C:cytosol"/>
    <property type="evidence" value="ECO:0007669"/>
    <property type="project" value="TreeGrafter"/>
</dbReference>
<dbReference type="GO" id="GO:0004107">
    <property type="term" value="F:chorismate synthase activity"/>
    <property type="evidence" value="ECO:0007669"/>
    <property type="project" value="UniProtKB-EC"/>
</dbReference>
<evidence type="ECO:0000256" key="6">
    <source>
        <dbReference type="ARBA" id="ARBA00022643"/>
    </source>
</evidence>
<evidence type="ECO:0000256" key="9">
    <source>
        <dbReference type="ARBA" id="ARBA00023141"/>
    </source>
</evidence>
<evidence type="ECO:0000256" key="5">
    <source>
        <dbReference type="ARBA" id="ARBA00022630"/>
    </source>
</evidence>
<dbReference type="NCBIfam" id="TIGR00033">
    <property type="entry name" value="aroC"/>
    <property type="match status" value="1"/>
</dbReference>
<keyword evidence="7" id="KW-0274">FAD</keyword>
<keyword evidence="5" id="KW-0285">Flavoprotein</keyword>
<dbReference type="PIRSF" id="PIRSF001456">
    <property type="entry name" value="Chorismate_synth"/>
    <property type="match status" value="1"/>
</dbReference>
<comment type="similarity">
    <text evidence="2">Belongs to the chorismate synthase family.</text>
</comment>
<reference evidence="11" key="1">
    <citation type="submission" date="2018-05" db="EMBL/GenBank/DDBJ databases">
        <authorList>
            <person name="Lanie J.A."/>
            <person name="Ng W.-L."/>
            <person name="Kazmierczak K.M."/>
            <person name="Andrzejewski T.M."/>
            <person name="Davidsen T.M."/>
            <person name="Wayne K.J."/>
            <person name="Tettelin H."/>
            <person name="Glass J.I."/>
            <person name="Rusch D."/>
            <person name="Podicherti R."/>
            <person name="Tsui H.-C.T."/>
            <person name="Winkler M.E."/>
        </authorList>
    </citation>
    <scope>NUCLEOTIDE SEQUENCE</scope>
</reference>
<dbReference type="Pfam" id="PF01264">
    <property type="entry name" value="Chorismate_synt"/>
    <property type="match status" value="1"/>
</dbReference>
<dbReference type="PANTHER" id="PTHR21085">
    <property type="entry name" value="CHORISMATE SYNTHASE"/>
    <property type="match status" value="1"/>
</dbReference>
<proteinExistence type="inferred from homology"/>
<dbReference type="AlphaFoldDB" id="A0A381X658"/>
<dbReference type="PROSITE" id="PS00789">
    <property type="entry name" value="CHORISMATE_SYNTHASE_3"/>
    <property type="match status" value="1"/>
</dbReference>
<evidence type="ECO:0000256" key="1">
    <source>
        <dbReference type="ARBA" id="ARBA00005044"/>
    </source>
</evidence>